<reference evidence="1" key="2">
    <citation type="submission" date="2021-04" db="EMBL/GenBank/DDBJ databases">
        <title>A complete genome sequence for Pseudomonas syringae Cit7.</title>
        <authorList>
            <person name="Baltrus D.A."/>
        </authorList>
    </citation>
    <scope>NUCLEOTIDE SEQUENCE</scope>
    <source>
        <strain evidence="1">Cit 7</strain>
    </source>
</reference>
<protein>
    <submittedName>
        <fullName evidence="1">Uncharacterized protein</fullName>
    </submittedName>
</protein>
<dbReference type="Proteomes" id="UP000005924">
    <property type="component" value="Chromosome"/>
</dbReference>
<proteinExistence type="predicted"/>
<dbReference type="EMBL" id="CP073636">
    <property type="protein sequence ID" value="QUP67960.1"/>
    <property type="molecule type" value="Genomic_DNA"/>
</dbReference>
<accession>A0A8T8M2N6</accession>
<sequence length="93" mass="10326">MIHIETVYITVNLPPALPPIPESVSGPNIEEQLRDMLQALDMLQSIPSEDGTLTPVVIPLVGEAKDRAIDDIFEKLRVQYRLAERSTCQSAVK</sequence>
<reference evidence="1" key="1">
    <citation type="journal article" date="2011" name="PLoS Pathog.">
        <title>Dynamic evolution of pathogenicity revealed by sequencing and comparative genomics of 19 Pseudomonas syringae isolates.</title>
        <authorList>
            <person name="Baltrus D.A."/>
            <person name="Nishimura M.T."/>
            <person name="Romanchuk A."/>
            <person name="Chang J.H."/>
            <person name="Mukhtar M.S."/>
            <person name="Cherkis K."/>
            <person name="Roach J."/>
            <person name="Grant S.R."/>
            <person name="Jones C.D."/>
            <person name="Dangl J.L."/>
        </authorList>
    </citation>
    <scope>NUCLEOTIDE SEQUENCE</scope>
    <source>
        <strain evidence="1">Cit 7</strain>
    </source>
</reference>
<dbReference type="AlphaFoldDB" id="A0A8T8M2N6"/>
<dbReference type="RefSeq" id="WP_003366893.1">
    <property type="nucleotide sequence ID" value="NZ_CP073636.1"/>
</dbReference>
<organism evidence="1 2">
    <name type="scientific">Pseudomonas syringae Cit 7</name>
    <dbReference type="NCBI Taxonomy" id="629264"/>
    <lineage>
        <taxon>Bacteria</taxon>
        <taxon>Pseudomonadati</taxon>
        <taxon>Pseudomonadota</taxon>
        <taxon>Gammaproteobacteria</taxon>
        <taxon>Pseudomonadales</taxon>
        <taxon>Pseudomonadaceae</taxon>
        <taxon>Pseudomonas</taxon>
        <taxon>Pseudomonas syringae</taxon>
    </lineage>
</organism>
<gene>
    <name evidence="1" type="ORF">PSYCIT7_010150</name>
</gene>
<name>A0A8T8M2N6_PSESX</name>
<evidence type="ECO:0000313" key="1">
    <source>
        <dbReference type="EMBL" id="QUP67960.1"/>
    </source>
</evidence>
<evidence type="ECO:0000313" key="2">
    <source>
        <dbReference type="Proteomes" id="UP000005924"/>
    </source>
</evidence>